<dbReference type="PANTHER" id="PTHR23282:SF101">
    <property type="entry name" value="MAM DOMAIN-CONTAINING PROTEIN"/>
    <property type="match status" value="1"/>
</dbReference>
<dbReference type="AlphaFoldDB" id="A0A913ZLW4"/>
<dbReference type="CDD" id="cd06263">
    <property type="entry name" value="MAM"/>
    <property type="match status" value="2"/>
</dbReference>
<feature type="domain" description="MAM" evidence="2">
    <location>
        <begin position="39"/>
        <end position="76"/>
    </location>
</feature>
<feature type="compositionally biased region" description="Polar residues" evidence="1">
    <location>
        <begin position="612"/>
        <end position="623"/>
    </location>
</feature>
<dbReference type="InterPro" id="IPR051560">
    <property type="entry name" value="MAM_domain-containing"/>
</dbReference>
<dbReference type="SUPFAM" id="SSF49899">
    <property type="entry name" value="Concanavalin A-like lectins/glucanases"/>
    <property type="match status" value="3"/>
</dbReference>
<evidence type="ECO:0000313" key="4">
    <source>
        <dbReference type="Proteomes" id="UP000887568"/>
    </source>
</evidence>
<dbReference type="PANTHER" id="PTHR23282">
    <property type="entry name" value="APICAL ENDOSOMAL GLYCOPROTEIN PRECURSOR"/>
    <property type="match status" value="1"/>
</dbReference>
<reference evidence="3" key="1">
    <citation type="submission" date="2022-11" db="UniProtKB">
        <authorList>
            <consortium name="EnsemblMetazoa"/>
        </authorList>
    </citation>
    <scope>IDENTIFICATION</scope>
</reference>
<proteinExistence type="predicted"/>
<feature type="domain" description="MAM" evidence="2">
    <location>
        <begin position="352"/>
        <end position="519"/>
    </location>
</feature>
<feature type="region of interest" description="Disordered" evidence="1">
    <location>
        <begin position="530"/>
        <end position="623"/>
    </location>
</feature>
<dbReference type="InterPro" id="IPR000082">
    <property type="entry name" value="SEA_dom"/>
</dbReference>
<protein>
    <recommendedName>
        <fullName evidence="2">MAM domain-containing protein</fullName>
    </recommendedName>
</protein>
<feature type="compositionally biased region" description="Low complexity" evidence="1">
    <location>
        <begin position="597"/>
        <end position="611"/>
    </location>
</feature>
<keyword evidence="4" id="KW-1185">Reference proteome</keyword>
<dbReference type="Pfam" id="PF01390">
    <property type="entry name" value="SEA"/>
    <property type="match status" value="1"/>
</dbReference>
<dbReference type="Proteomes" id="UP000887568">
    <property type="component" value="Unplaced"/>
</dbReference>
<name>A0A913ZLW4_PATMI</name>
<organism evidence="3 4">
    <name type="scientific">Patiria miniata</name>
    <name type="common">Bat star</name>
    <name type="synonym">Asterina miniata</name>
    <dbReference type="NCBI Taxonomy" id="46514"/>
    <lineage>
        <taxon>Eukaryota</taxon>
        <taxon>Metazoa</taxon>
        <taxon>Echinodermata</taxon>
        <taxon>Eleutherozoa</taxon>
        <taxon>Asterozoa</taxon>
        <taxon>Asteroidea</taxon>
        <taxon>Valvatacea</taxon>
        <taxon>Valvatida</taxon>
        <taxon>Asterinidae</taxon>
        <taxon>Patiria</taxon>
    </lineage>
</organism>
<feature type="compositionally biased region" description="Low complexity" evidence="1">
    <location>
        <begin position="630"/>
        <end position="645"/>
    </location>
</feature>
<feature type="compositionally biased region" description="Polar residues" evidence="1">
    <location>
        <begin position="576"/>
        <end position="596"/>
    </location>
</feature>
<dbReference type="InterPro" id="IPR000998">
    <property type="entry name" value="MAM_dom"/>
</dbReference>
<feature type="region of interest" description="Disordered" evidence="1">
    <location>
        <begin position="658"/>
        <end position="695"/>
    </location>
</feature>
<feature type="compositionally biased region" description="Polar residues" evidence="1">
    <location>
        <begin position="530"/>
        <end position="559"/>
    </location>
</feature>
<dbReference type="GeneID" id="119725423"/>
<feature type="domain" description="MAM" evidence="2">
    <location>
        <begin position="134"/>
        <end position="294"/>
    </location>
</feature>
<feature type="region of interest" description="Disordered" evidence="1">
    <location>
        <begin position="629"/>
        <end position="648"/>
    </location>
</feature>
<dbReference type="GO" id="GO:0016020">
    <property type="term" value="C:membrane"/>
    <property type="evidence" value="ECO:0007669"/>
    <property type="project" value="InterPro"/>
</dbReference>
<dbReference type="InterPro" id="IPR013320">
    <property type="entry name" value="ConA-like_dom_sf"/>
</dbReference>
<dbReference type="Gene3D" id="2.60.120.200">
    <property type="match status" value="3"/>
</dbReference>
<sequence>MYGSGIDSLRIYQRPADVFSHPNLELLIITGQQSTEPMWLHREVNLTEVSYNFHIAFKTTEGTSIESDVAIDDVELISPEISTTDSSIVTTKEATTTRQIDVQSTTGSTTELVGSTESQPIDQTSAIDSTGVDFNCAFEGTFCGWTQPAMAFDVDWVVQQGATPNANTGPEVDRTTGTISGAYVYYDGRSYTADGTATLKSPELNSRFSNGKLSFWLNMYGIGIDSLRIYQRPVDVFSHPNLELLIITGQQSTEPMWLHREVNLTEVSYNFHIAFKTTEGTSIESDVAIDDVELISPEISTTDSSIVTTKEATTTRQIDVQSTTGSTTEHVGSTESQPIDQTSAIDSTGVDFNCAFEGTFCGWTQPAMAFDVDWVVQQGATPNANTGPEVDRTTGTISGAYVYYDGRSYTADGTATLKSPELNSRFSNGKLSFWLNMYGSGIDSLRIYQRPADVFSHPNLELLIITGQQSTEPMWLHREVNLTEVSYNFHIAFKTTEGTSIESDVAIDDVELISPESSTTDSSIVTTKEATNTRQIDVQSTTGSTTEHVGSTESQPIDQTSAIESTAEATTAGQIDVQSTTGSTTELVGSTESQPIDQTSATDSTADSATTESQNAVTTETTAAGQIDIRSTSRSSTELSGSTESQLIDQTSAIEATAGTLTPKAPIVSSGSSSTEAGRDRPSTTRSGNMVFTTDVGIEPPTKEFSVQLRILEVDGIPVAYQDQYQDKTSQAFRDLSIYVQNAVFRLCRRFETTSDIIRFEVVSVRSGSLLVNAVAQYPINSAIVSDTILDVLRSDAMSNNGRIDNALTIDLSATVVAGRFT</sequence>
<feature type="compositionally biased region" description="Low complexity" evidence="1">
    <location>
        <begin position="560"/>
        <end position="572"/>
    </location>
</feature>
<dbReference type="Pfam" id="PF00629">
    <property type="entry name" value="MAM"/>
    <property type="match status" value="3"/>
</dbReference>
<evidence type="ECO:0000256" key="1">
    <source>
        <dbReference type="SAM" id="MobiDB-lite"/>
    </source>
</evidence>
<dbReference type="RefSeq" id="XP_038052757.1">
    <property type="nucleotide sequence ID" value="XM_038196829.1"/>
</dbReference>
<evidence type="ECO:0000259" key="2">
    <source>
        <dbReference type="PROSITE" id="PS50060"/>
    </source>
</evidence>
<evidence type="ECO:0000313" key="3">
    <source>
        <dbReference type="EnsemblMetazoa" id="XP_038052757.1"/>
    </source>
</evidence>
<feature type="region of interest" description="Disordered" evidence="1">
    <location>
        <begin position="318"/>
        <end position="337"/>
    </location>
</feature>
<dbReference type="OrthoDB" id="10020495at2759"/>
<dbReference type="OMA" id="SYIFIRG"/>
<dbReference type="EnsemblMetazoa" id="XM_038196829.1">
    <property type="protein sequence ID" value="XP_038052757.1"/>
    <property type="gene ID" value="LOC119725423"/>
</dbReference>
<dbReference type="PROSITE" id="PS50060">
    <property type="entry name" value="MAM_2"/>
    <property type="match status" value="3"/>
</dbReference>
<accession>A0A913ZLW4</accession>
<dbReference type="SMART" id="SM00137">
    <property type="entry name" value="MAM"/>
    <property type="match status" value="2"/>
</dbReference>